<proteinExistence type="predicted"/>
<name>A0A382RGA3_9ZZZZ</name>
<gene>
    <name evidence="1" type="ORF">METZ01_LOCUS349577</name>
</gene>
<evidence type="ECO:0000313" key="1">
    <source>
        <dbReference type="EMBL" id="SVC96723.1"/>
    </source>
</evidence>
<sequence>DMRGVMDQGLCVFAPRQTVQHGNMCWSDLGAPVEIGSVTVKTGDLLHGDYGGCITVPEANHPWIVAAGSQVMDFEKQAHLELRRTDLRNHQKRKLMQEISAEHARRIAAIKAG</sequence>
<dbReference type="SUPFAM" id="SSF89562">
    <property type="entry name" value="RraA-like"/>
    <property type="match status" value="1"/>
</dbReference>
<reference evidence="1" key="1">
    <citation type="submission" date="2018-05" db="EMBL/GenBank/DDBJ databases">
        <authorList>
            <person name="Lanie J.A."/>
            <person name="Ng W.-L."/>
            <person name="Kazmierczak K.M."/>
            <person name="Andrzejewski T.M."/>
            <person name="Davidsen T.M."/>
            <person name="Wayne K.J."/>
            <person name="Tettelin H."/>
            <person name="Glass J.I."/>
            <person name="Rusch D."/>
            <person name="Podicherti R."/>
            <person name="Tsui H.-C.T."/>
            <person name="Winkler M.E."/>
        </authorList>
    </citation>
    <scope>NUCLEOTIDE SEQUENCE</scope>
</reference>
<evidence type="ECO:0008006" key="2">
    <source>
        <dbReference type="Google" id="ProtNLM"/>
    </source>
</evidence>
<dbReference type="Gene3D" id="3.50.30.40">
    <property type="entry name" value="Ribonuclease E inhibitor RraA/RraA-like"/>
    <property type="match status" value="1"/>
</dbReference>
<dbReference type="InterPro" id="IPR036704">
    <property type="entry name" value="RraA/RraA-like_sf"/>
</dbReference>
<accession>A0A382RGA3</accession>
<dbReference type="EMBL" id="UINC01121508">
    <property type="protein sequence ID" value="SVC96723.1"/>
    <property type="molecule type" value="Genomic_DNA"/>
</dbReference>
<dbReference type="AlphaFoldDB" id="A0A382RGA3"/>
<feature type="non-terminal residue" evidence="1">
    <location>
        <position position="1"/>
    </location>
</feature>
<protein>
    <recommendedName>
        <fullName evidence="2">Dimethylmenaquinone methyltransferase</fullName>
    </recommendedName>
</protein>
<organism evidence="1">
    <name type="scientific">marine metagenome</name>
    <dbReference type="NCBI Taxonomy" id="408172"/>
    <lineage>
        <taxon>unclassified sequences</taxon>
        <taxon>metagenomes</taxon>
        <taxon>ecological metagenomes</taxon>
    </lineage>
</organism>